<dbReference type="EMBL" id="BLKY01000001">
    <property type="protein sequence ID" value="GFG83385.1"/>
    <property type="molecule type" value="Genomic_DNA"/>
</dbReference>
<reference evidence="1 2" key="1">
    <citation type="journal article" date="2019" name="Emerg. Microbes Infect.">
        <title>Comprehensive subspecies identification of 175 nontuberculous mycobacteria species based on 7547 genomic profiles.</title>
        <authorList>
            <person name="Matsumoto Y."/>
            <person name="Kinjo T."/>
            <person name="Motooka D."/>
            <person name="Nabeya D."/>
            <person name="Jung N."/>
            <person name="Uechi K."/>
            <person name="Horii T."/>
            <person name="Iida T."/>
            <person name="Fujita J."/>
            <person name="Nakamura S."/>
        </authorList>
    </citation>
    <scope>NUCLEOTIDE SEQUENCE [LARGE SCALE GENOMIC DNA]</scope>
    <source>
        <strain evidence="1 2">JCM 30723</strain>
    </source>
</reference>
<accession>A0A7I9Y3Y9</accession>
<name>A0A7I9Y3Y9_MYCAL</name>
<sequence length="205" mass="22555">MTAPSSHAELTAFDIETYTRGRLKDDESTEQLLAAALVSARRWCGWHVSPVRVDDELEVDGPGARVLSLPTMRLLSVKEIDDDGQVYGPDELRFSRSWGTVAKRNRMRWSSGLGAVRAVVTHGYTDDQAADFRLGVMRLVDLMSRELTDPKRESADMIGKRVDDVERSWSATSGGAAGLTLGVSLISNHQRLAAIFAPFQIIPSP</sequence>
<dbReference type="RefSeq" id="WP_205277358.1">
    <property type="nucleotide sequence ID" value="NZ_BLKY01000001.1"/>
</dbReference>
<gene>
    <name evidence="1" type="ORF">MALGJ_00610</name>
</gene>
<proteinExistence type="predicted"/>
<evidence type="ECO:0000313" key="2">
    <source>
        <dbReference type="Proteomes" id="UP000465305"/>
    </source>
</evidence>
<comment type="caution">
    <text evidence="1">The sequence shown here is derived from an EMBL/GenBank/DDBJ whole genome shotgun (WGS) entry which is preliminary data.</text>
</comment>
<evidence type="ECO:0000313" key="1">
    <source>
        <dbReference type="EMBL" id="GFG83385.1"/>
    </source>
</evidence>
<dbReference type="AlphaFoldDB" id="A0A7I9Y3Y9"/>
<dbReference type="Proteomes" id="UP000465305">
    <property type="component" value="Unassembled WGS sequence"/>
</dbReference>
<protein>
    <recommendedName>
        <fullName evidence="3">Head-to-tail adaptor</fullName>
    </recommendedName>
</protein>
<evidence type="ECO:0008006" key="3">
    <source>
        <dbReference type="Google" id="ProtNLM"/>
    </source>
</evidence>
<organism evidence="1 2">
    <name type="scientific">Mycolicibacter algericus</name>
    <name type="common">Mycobacterium algericum</name>
    <dbReference type="NCBI Taxonomy" id="1288388"/>
    <lineage>
        <taxon>Bacteria</taxon>
        <taxon>Bacillati</taxon>
        <taxon>Actinomycetota</taxon>
        <taxon>Actinomycetes</taxon>
        <taxon>Mycobacteriales</taxon>
        <taxon>Mycobacteriaceae</taxon>
        <taxon>Mycolicibacter</taxon>
    </lineage>
</organism>